<evidence type="ECO:0000313" key="3">
    <source>
        <dbReference type="EMBL" id="SFQ64283.1"/>
    </source>
</evidence>
<keyword evidence="5" id="KW-1185">Reference proteome</keyword>
<protein>
    <submittedName>
        <fullName evidence="2">Alpha/beta hydrolase</fullName>
    </submittedName>
    <submittedName>
        <fullName evidence="3">Pimeloyl-ACP methyl ester carboxylesterase</fullName>
    </submittedName>
</protein>
<accession>A0A1I6A6N7</accession>
<dbReference type="RefSeq" id="WP_090536821.1">
    <property type="nucleotide sequence ID" value="NZ_FOYD01000001.1"/>
</dbReference>
<dbReference type="InterPro" id="IPR050228">
    <property type="entry name" value="Carboxylesterase_BioH"/>
</dbReference>
<reference evidence="2" key="3">
    <citation type="submission" date="2024-05" db="EMBL/GenBank/DDBJ databases">
        <authorList>
            <person name="de Witt J."/>
        </authorList>
    </citation>
    <scope>NUCLEOTIDE SEQUENCE</scope>
    <source>
        <strain evidence="2">FZJ</strain>
    </source>
</reference>
<dbReference type="AlphaFoldDB" id="A0A1I6A6N7"/>
<dbReference type="EMBL" id="JAVRDO010000004">
    <property type="protein sequence ID" value="MDX9687253.1"/>
    <property type="molecule type" value="Genomic_DNA"/>
</dbReference>
<name>A0A1I6A6N7_9GAMM</name>
<dbReference type="GO" id="GO:0016787">
    <property type="term" value="F:hydrolase activity"/>
    <property type="evidence" value="ECO:0007669"/>
    <property type="project" value="UniProtKB-KW"/>
</dbReference>
<dbReference type="PANTHER" id="PTHR43194">
    <property type="entry name" value="HYDROLASE ALPHA/BETA FOLD FAMILY"/>
    <property type="match status" value="1"/>
</dbReference>
<dbReference type="EMBL" id="FOYD01000001">
    <property type="protein sequence ID" value="SFQ64283.1"/>
    <property type="molecule type" value="Genomic_DNA"/>
</dbReference>
<reference evidence="3 4" key="1">
    <citation type="submission" date="2016-10" db="EMBL/GenBank/DDBJ databases">
        <authorList>
            <person name="de Groot N.N."/>
        </authorList>
    </citation>
    <scope>NUCLEOTIDE SEQUENCE [LARGE SCALE GENOMIC DNA]</scope>
    <source>
        <strain evidence="3 4">JCM 18415</strain>
    </source>
</reference>
<sequence>MYSEKMVVRVHGDLRVRVRFHAHPHSDSTLLLVHGSLSTSQSFNRALGFLARHCNVVTFDQPYCGESRSLNPGMQVLDMRDEAQVVLDLIEHFEADQLMAFSWGGVASLRALAQRPATIERAIFSSFSPILNPAMLAYLERGSEYLATCDRQRMAQLVNDTLGRYLPPAARRCNFRHVASLDMLEYAQMLHQIRELTTLGAERFMVCASQVDVPLLFINGELDEHTTPTDALHFADLVRSSEYVTIRQAGHFLELENEAACDAVAQAAEGFLSAGTQAPRLRRTA</sequence>
<proteinExistence type="predicted"/>
<dbReference type="Proteomes" id="UP000242815">
    <property type="component" value="Unassembled WGS sequence"/>
</dbReference>
<dbReference type="SUPFAM" id="SSF53474">
    <property type="entry name" value="alpha/beta-Hydrolases"/>
    <property type="match status" value="1"/>
</dbReference>
<dbReference type="Proteomes" id="UP001281217">
    <property type="component" value="Unassembled WGS sequence"/>
</dbReference>
<dbReference type="InterPro" id="IPR029058">
    <property type="entry name" value="AB_hydrolase_fold"/>
</dbReference>
<reference evidence="5" key="2">
    <citation type="submission" date="2023-07" db="EMBL/GenBank/DDBJ databases">
        <authorList>
            <person name="de Witt J."/>
        </authorList>
    </citation>
    <scope>NUCLEOTIDE SEQUENCE [LARGE SCALE GENOMIC DNA]</scope>
    <source>
        <strain evidence="5">FZJ</strain>
    </source>
</reference>
<evidence type="ECO:0000313" key="4">
    <source>
        <dbReference type="Proteomes" id="UP000242815"/>
    </source>
</evidence>
<feature type="domain" description="AB hydrolase-1" evidence="1">
    <location>
        <begin position="29"/>
        <end position="257"/>
    </location>
</feature>
<evidence type="ECO:0000313" key="5">
    <source>
        <dbReference type="Proteomes" id="UP001281217"/>
    </source>
</evidence>
<organism evidence="3 4">
    <name type="scientific">Halopseudomonas formosensis</name>
    <dbReference type="NCBI Taxonomy" id="1002526"/>
    <lineage>
        <taxon>Bacteria</taxon>
        <taxon>Pseudomonadati</taxon>
        <taxon>Pseudomonadota</taxon>
        <taxon>Gammaproteobacteria</taxon>
        <taxon>Pseudomonadales</taxon>
        <taxon>Pseudomonadaceae</taxon>
        <taxon>Halopseudomonas</taxon>
    </lineage>
</organism>
<dbReference type="Pfam" id="PF00561">
    <property type="entry name" value="Abhydrolase_1"/>
    <property type="match status" value="1"/>
</dbReference>
<dbReference type="OrthoDB" id="6984192at2"/>
<dbReference type="InterPro" id="IPR000073">
    <property type="entry name" value="AB_hydrolase_1"/>
</dbReference>
<gene>
    <name evidence="2" type="ORF">RED13_001678</name>
    <name evidence="3" type="ORF">SAMN05216578_101621</name>
</gene>
<dbReference type="Gene3D" id="3.40.50.1820">
    <property type="entry name" value="alpha/beta hydrolase"/>
    <property type="match status" value="1"/>
</dbReference>
<evidence type="ECO:0000313" key="2">
    <source>
        <dbReference type="EMBL" id="MDX9687253.1"/>
    </source>
</evidence>
<keyword evidence="2" id="KW-0378">Hydrolase</keyword>
<dbReference type="PANTHER" id="PTHR43194:SF5">
    <property type="entry name" value="PIMELOYL-[ACYL-CARRIER PROTEIN] METHYL ESTER ESTERASE"/>
    <property type="match status" value="1"/>
</dbReference>
<evidence type="ECO:0000259" key="1">
    <source>
        <dbReference type="Pfam" id="PF00561"/>
    </source>
</evidence>
<dbReference type="STRING" id="1002526.SAMN05216578_101621"/>